<dbReference type="EMBL" id="GG739170">
    <property type="protein sequence ID" value="EFC35526.1"/>
    <property type="molecule type" value="Genomic_DNA"/>
</dbReference>
<dbReference type="KEGG" id="ngr:NAEGRDRAFT_76820"/>
<evidence type="ECO:0000256" key="1">
    <source>
        <dbReference type="SAM" id="MobiDB-lite"/>
    </source>
</evidence>
<accession>D2W5X6</accession>
<proteinExistence type="predicted"/>
<dbReference type="VEuPathDB" id="AmoebaDB:NAEGRDRAFT_76820"/>
<dbReference type="OrthoDB" id="10260657at2759"/>
<evidence type="ECO:0000313" key="2">
    <source>
        <dbReference type="EMBL" id="EFC35526.1"/>
    </source>
</evidence>
<dbReference type="RefSeq" id="XP_002668270.1">
    <property type="nucleotide sequence ID" value="XM_002668224.1"/>
</dbReference>
<feature type="non-terminal residue" evidence="2">
    <location>
        <position position="352"/>
    </location>
</feature>
<sequence>MPLNDIYDTTQSTSTTIPNNNASSSSIQTPTSPNNNNNIGLRTSTRSEPQSWGELLNMYRSDKVIPHPKIEKPEPVYRQTRDKSLKWREEQRQINPVLQQFIDTKKEEEFKKLEQEMSIDTMNRAMDRSNLLESHFDIVTLNDKTRRSSLDGNSIKSYFPQPREALGKKIDYSNVLKHSESVELIDRESKKKKFQKSKPSFDDFFLIYKTQNPIEDLKQELAKRDEFIKTRYDTVIKKKFHPILQLHNDPNIEQREKEKEEHLQKEAAILKMAREPPTVQKLAENKAFDIITKEIKDENRTQYLQHIHDVQVERRPIAKVKYDYEKELKDRDLYHDDLNEKRALNTKTSIYG</sequence>
<gene>
    <name evidence="2" type="ORF">NAEGRDRAFT_76820</name>
</gene>
<reference evidence="2 3" key="1">
    <citation type="journal article" date="2010" name="Cell">
        <title>The genome of Naegleria gruberi illuminates early eukaryotic versatility.</title>
        <authorList>
            <person name="Fritz-Laylin L.K."/>
            <person name="Prochnik S.E."/>
            <person name="Ginger M.L."/>
            <person name="Dacks J.B."/>
            <person name="Carpenter M.L."/>
            <person name="Field M.C."/>
            <person name="Kuo A."/>
            <person name="Paredez A."/>
            <person name="Chapman J."/>
            <person name="Pham J."/>
            <person name="Shu S."/>
            <person name="Neupane R."/>
            <person name="Cipriano M."/>
            <person name="Mancuso J."/>
            <person name="Tu H."/>
            <person name="Salamov A."/>
            <person name="Lindquist E."/>
            <person name="Shapiro H."/>
            <person name="Lucas S."/>
            <person name="Grigoriev I.V."/>
            <person name="Cande W.Z."/>
            <person name="Fulton C."/>
            <person name="Rokhsar D.S."/>
            <person name="Dawson S.C."/>
        </authorList>
    </citation>
    <scope>NUCLEOTIDE SEQUENCE [LARGE SCALE GENOMIC DNA]</scope>
    <source>
        <strain evidence="2 3">NEG-M</strain>
    </source>
</reference>
<dbReference type="OMA" id="MAREPPT"/>
<dbReference type="Proteomes" id="UP000006671">
    <property type="component" value="Unassembled WGS sequence"/>
</dbReference>
<feature type="compositionally biased region" description="Polar residues" evidence="1">
    <location>
        <begin position="7"/>
        <end position="49"/>
    </location>
</feature>
<protein>
    <submittedName>
        <fullName evidence="2">Predicted protein</fullName>
    </submittedName>
</protein>
<dbReference type="GeneID" id="8859647"/>
<keyword evidence="3" id="KW-1185">Reference proteome</keyword>
<evidence type="ECO:0000313" key="3">
    <source>
        <dbReference type="Proteomes" id="UP000006671"/>
    </source>
</evidence>
<dbReference type="AlphaFoldDB" id="D2W5X6"/>
<feature type="region of interest" description="Disordered" evidence="1">
    <location>
        <begin position="1"/>
        <end position="49"/>
    </location>
</feature>
<organism evidence="3">
    <name type="scientific">Naegleria gruberi</name>
    <name type="common">Amoeba</name>
    <dbReference type="NCBI Taxonomy" id="5762"/>
    <lineage>
        <taxon>Eukaryota</taxon>
        <taxon>Discoba</taxon>
        <taxon>Heterolobosea</taxon>
        <taxon>Tetramitia</taxon>
        <taxon>Eutetramitia</taxon>
        <taxon>Vahlkampfiidae</taxon>
        <taxon>Naegleria</taxon>
    </lineage>
</organism>
<name>D2W5X6_NAEGR</name>
<dbReference type="InParanoid" id="D2W5X6"/>